<dbReference type="InterPro" id="IPR037523">
    <property type="entry name" value="VOC_core"/>
</dbReference>
<dbReference type="GO" id="GO:0046872">
    <property type="term" value="F:metal ion binding"/>
    <property type="evidence" value="ECO:0007669"/>
    <property type="project" value="UniProtKB-KW"/>
</dbReference>
<dbReference type="EMBL" id="JBHFQA010000023">
    <property type="protein sequence ID" value="KAL2078567.1"/>
    <property type="molecule type" value="Genomic_DNA"/>
</dbReference>
<feature type="binding site" evidence="9">
    <location>
        <position position="313"/>
    </location>
    <ligand>
        <name>Fe cation</name>
        <dbReference type="ChEBI" id="CHEBI:24875"/>
    </ligand>
</feature>
<dbReference type="InterPro" id="IPR005956">
    <property type="entry name" value="4OHPhenylPyrv_dOase"/>
</dbReference>
<feature type="binding site" evidence="9">
    <location>
        <position position="209"/>
    </location>
    <ligand>
        <name>Fe cation</name>
        <dbReference type="ChEBI" id="CHEBI:24875"/>
    </ligand>
</feature>
<comment type="similarity">
    <text evidence="1 8">Belongs to the 4HPPD family.</text>
</comment>
<feature type="binding site" evidence="9">
    <location>
        <position position="404"/>
    </location>
    <ligand>
        <name>Fe cation</name>
        <dbReference type="ChEBI" id="CHEBI:24875"/>
    </ligand>
</feature>
<keyword evidence="4" id="KW-0677">Repeat</keyword>
<dbReference type="InterPro" id="IPR004360">
    <property type="entry name" value="Glyas_Fos-R_dOase_dom"/>
</dbReference>
<evidence type="ECO:0000313" key="12">
    <source>
        <dbReference type="Proteomes" id="UP001591681"/>
    </source>
</evidence>
<keyword evidence="3 9" id="KW-0479">Metal-binding</keyword>
<feature type="domain" description="VOC" evidence="10">
    <location>
        <begin position="7"/>
        <end position="174"/>
    </location>
</feature>
<evidence type="ECO:0000256" key="2">
    <source>
        <dbReference type="ARBA" id="ARBA00018452"/>
    </source>
</evidence>
<dbReference type="PANTHER" id="PTHR11959">
    <property type="entry name" value="4-HYDROXYPHENYLPYRUVATE DIOXYGENASE"/>
    <property type="match status" value="1"/>
</dbReference>
<dbReference type="AlphaFoldDB" id="A0ABD1IUR1"/>
<evidence type="ECO:0000256" key="9">
    <source>
        <dbReference type="PIRSR" id="PIRSR009283-1"/>
    </source>
</evidence>
<dbReference type="CDD" id="cd07250">
    <property type="entry name" value="HPPD_C_like"/>
    <property type="match status" value="1"/>
</dbReference>
<evidence type="ECO:0000256" key="6">
    <source>
        <dbReference type="ARBA" id="ARBA00033727"/>
    </source>
</evidence>
<evidence type="ECO:0000256" key="1">
    <source>
        <dbReference type="ARBA" id="ARBA00005877"/>
    </source>
</evidence>
<dbReference type="Pfam" id="PF00903">
    <property type="entry name" value="Glyoxalase"/>
    <property type="match status" value="1"/>
</dbReference>
<comment type="cofactor">
    <cofactor evidence="9">
        <name>Fe cation</name>
        <dbReference type="ChEBI" id="CHEBI:24875"/>
    </cofactor>
    <text evidence="9">Binds 1 Fe cation per subunit.</text>
</comment>
<dbReference type="Proteomes" id="UP001591681">
    <property type="component" value="Unassembled WGS sequence"/>
</dbReference>
<evidence type="ECO:0000313" key="11">
    <source>
        <dbReference type="EMBL" id="KAL2078567.1"/>
    </source>
</evidence>
<protein>
    <recommendedName>
        <fullName evidence="2 8">4-hydroxyphenylpyruvate dioxygenase</fullName>
    </recommendedName>
</protein>
<evidence type="ECO:0000256" key="8">
    <source>
        <dbReference type="PIRNR" id="PIRNR009283"/>
    </source>
</evidence>
<name>A0ABD1IUR1_9TELE</name>
<evidence type="ECO:0000256" key="5">
    <source>
        <dbReference type="ARBA" id="ARBA00023004"/>
    </source>
</evidence>
<gene>
    <name evidence="11" type="ORF">ACEWY4_026252</name>
</gene>
<dbReference type="Gene3D" id="3.10.180.10">
    <property type="entry name" value="2,3-Dihydroxybiphenyl 1,2-Dioxygenase, domain 1"/>
    <property type="match status" value="2"/>
</dbReference>
<feature type="domain" description="VOC" evidence="10">
    <location>
        <begin position="206"/>
        <end position="374"/>
    </location>
</feature>
<organism evidence="11 12">
    <name type="scientific">Coilia grayii</name>
    <name type="common">Gray's grenadier anchovy</name>
    <dbReference type="NCBI Taxonomy" id="363190"/>
    <lineage>
        <taxon>Eukaryota</taxon>
        <taxon>Metazoa</taxon>
        <taxon>Chordata</taxon>
        <taxon>Craniata</taxon>
        <taxon>Vertebrata</taxon>
        <taxon>Euteleostomi</taxon>
        <taxon>Actinopterygii</taxon>
        <taxon>Neopterygii</taxon>
        <taxon>Teleostei</taxon>
        <taxon>Clupei</taxon>
        <taxon>Clupeiformes</taxon>
        <taxon>Clupeoidei</taxon>
        <taxon>Engraulidae</taxon>
        <taxon>Coilinae</taxon>
        <taxon>Coilia</taxon>
    </lineage>
</organism>
<dbReference type="PROSITE" id="PS51819">
    <property type="entry name" value="VOC"/>
    <property type="match status" value="2"/>
</dbReference>
<dbReference type="GO" id="GO:0003868">
    <property type="term" value="F:4-hydroxyphenylpyruvate dioxygenase activity"/>
    <property type="evidence" value="ECO:0007669"/>
    <property type="project" value="UniProtKB-EC"/>
</dbReference>
<dbReference type="SUPFAM" id="SSF54593">
    <property type="entry name" value="Glyoxalase/Bleomycin resistance protein/Dihydroxybiphenyl dioxygenase"/>
    <property type="match status" value="1"/>
</dbReference>
<comment type="catalytic activity">
    <reaction evidence="7">
        <text>3-(4-hydroxyphenyl)pyruvate + O2 = homogentisate + CO2</text>
        <dbReference type="Rhea" id="RHEA:16189"/>
        <dbReference type="ChEBI" id="CHEBI:15379"/>
        <dbReference type="ChEBI" id="CHEBI:16169"/>
        <dbReference type="ChEBI" id="CHEBI:16526"/>
        <dbReference type="ChEBI" id="CHEBI:36242"/>
        <dbReference type="EC" id="1.13.11.27"/>
    </reaction>
    <physiologicalReaction direction="left-to-right" evidence="7">
        <dbReference type="Rhea" id="RHEA:16190"/>
    </physiologicalReaction>
</comment>
<dbReference type="PANTHER" id="PTHR11959:SF10">
    <property type="entry name" value="4-HYDROXYPHENYLPYRUVATE DIOXYGENASE-LIKE PROTEIN"/>
    <property type="match status" value="1"/>
</dbReference>
<comment type="function">
    <text evidence="6">Catalyzes the conversion of 4-hydroxyphenylpyruvic acid to homogentisic acid, one of the steps in tyrosine catabolism.</text>
</comment>
<keyword evidence="5 9" id="KW-0408">Iron</keyword>
<dbReference type="InterPro" id="IPR029068">
    <property type="entry name" value="Glyas_Bleomycin-R_OHBP_Dase"/>
</dbReference>
<dbReference type="InterPro" id="IPR041735">
    <property type="entry name" value="4OHPhenylPyrv_dOase_C"/>
</dbReference>
<evidence type="ECO:0000259" key="10">
    <source>
        <dbReference type="PROSITE" id="PS51819"/>
    </source>
</evidence>
<evidence type="ECO:0000256" key="4">
    <source>
        <dbReference type="ARBA" id="ARBA00022737"/>
    </source>
</evidence>
<keyword evidence="12" id="KW-1185">Reference proteome</keyword>
<comment type="caution">
    <text evidence="11">The sequence shown here is derived from an EMBL/GenBank/DDBJ whole genome shotgun (WGS) entry which is preliminary data.</text>
</comment>
<sequence length="452" mass="51323">MAAYLSRLHHISLHVSNVNKIAYDLVSKFKFDFFAARLTEKTGQYAFRRGSAVFLVNEKSNLVGHELTIPGGQSDEVTSVPSFHLTDNRTRIGDKTSELHEQSLLYDHYPNYSVDTACNVCFEVENVERSFNALRDQGCQILVPPKKVHDDNGFVTYFIIKSVVGNVCHTLLDRSKYHGIFLPQFDELENSSELLSPNASLCPITHFDHITYACPRRSTAEVMKWYEKHFGFQRFFIDSNEDVNEGYVLDQDGIGLRLTAMEYWKCSEMGIKLPFKKSVEPDCKFVIAESLPEQGKNQVDTFLEQHRGPGIQHIGLYTGDIVKTAQTMAKAGVEFFCPPPAYYSEVGKRHEIESAGYDPQKLSEHGILLDTAPDKEATPKPSTERYLLQVFTKPIFAEDTFFLELIERRGATGFGEGNIRALWRSVQAYMENEKEHTEKHKSDSVSLKTGQC</sequence>
<evidence type="ECO:0000256" key="3">
    <source>
        <dbReference type="ARBA" id="ARBA00022723"/>
    </source>
</evidence>
<accession>A0ABD1IUR1</accession>
<reference evidence="11 12" key="1">
    <citation type="submission" date="2024-09" db="EMBL/GenBank/DDBJ databases">
        <title>A chromosome-level genome assembly of Gray's grenadier anchovy, Coilia grayii.</title>
        <authorList>
            <person name="Fu Z."/>
        </authorList>
    </citation>
    <scope>NUCLEOTIDE SEQUENCE [LARGE SCALE GENOMIC DNA]</scope>
    <source>
        <strain evidence="11">G4</strain>
        <tissue evidence="11">Muscle</tissue>
    </source>
</reference>
<dbReference type="PIRSF" id="PIRSF009283">
    <property type="entry name" value="HPP_dOase"/>
    <property type="match status" value="1"/>
</dbReference>
<proteinExistence type="inferred from homology"/>
<evidence type="ECO:0000256" key="7">
    <source>
        <dbReference type="ARBA" id="ARBA00048047"/>
    </source>
</evidence>